<dbReference type="PANTHER" id="PTHR20855">
    <property type="entry name" value="ADIPOR/PROGESTIN RECEPTOR-RELATED"/>
    <property type="match status" value="1"/>
</dbReference>
<keyword evidence="2 6" id="KW-0812">Transmembrane</keyword>
<keyword evidence="3 6" id="KW-1133">Transmembrane helix</keyword>
<gene>
    <name evidence="7" type="ORF">V8G54_014859</name>
</gene>
<dbReference type="InterPro" id="IPR004254">
    <property type="entry name" value="AdipoR/HlyIII-related"/>
</dbReference>
<evidence type="ECO:0000313" key="7">
    <source>
        <dbReference type="EMBL" id="WVZ10329.1"/>
    </source>
</evidence>
<keyword evidence="4 6" id="KW-0472">Membrane</keyword>
<evidence type="ECO:0000256" key="5">
    <source>
        <dbReference type="PIRSR" id="PIRSR604254-1"/>
    </source>
</evidence>
<evidence type="ECO:0000256" key="6">
    <source>
        <dbReference type="SAM" id="Phobius"/>
    </source>
</evidence>
<sequence length="528" mass="61066">MSVKIVVQTFLWFPREQAVVPRLSRTLCFFHGAQAIWFPSQTRSVAFKLLFSLNPTGVLLVLEPLLNPNLKSPLWIAVKASSIEHSEGWFVPIGRDKVEVQFPFVPVGAVVQPPLLHQRLATQPPFTFSSIVTLHLRSSHLITLLFHSSSYHIIPQPSFQRQMNSTQTKCVFKRKPKETDETFSFTQSKQTMKKNLCDRHRPKRYPLLSFWELPDYMKDNEYILRYYRANWPFKQALFSLFRWHNETINVWTHFIGFLLFLGLTLANLMKPRVVDLLQLLTRSFSSNAEKNVSHNIKDLFLGTTILFDLNNEMPLTIELQSTALVIARWPFFVFLGGSMFCLFSSSMCHLFCCHSHNLNMFLWRLDYVGIVVMIITSFFPQIYYVFLCEPHWQIMYLAGITAMGVFTIATMLSPTLSTSKYRSFRAMLFCSMGLFGIVPAIHACFVNWTNPRRNITLAYESGMALSYLTGTLFYVTRIPERWKPGWFDLAGHSHQIFHALVVVGALSHYVATLQMLEWRDSFGCDTLP</sequence>
<keyword evidence="8" id="KW-1185">Reference proteome</keyword>
<feature type="transmembrane region" description="Helical" evidence="6">
    <location>
        <begin position="455"/>
        <end position="475"/>
    </location>
</feature>
<dbReference type="GO" id="GO:0009744">
    <property type="term" value="P:response to sucrose"/>
    <property type="evidence" value="ECO:0007669"/>
    <property type="project" value="UniProtKB-ARBA"/>
</dbReference>
<feature type="transmembrane region" description="Helical" evidence="6">
    <location>
        <begin position="365"/>
        <end position="386"/>
    </location>
</feature>
<reference evidence="7 8" key="1">
    <citation type="journal article" date="2023" name="Life. Sci Alliance">
        <title>Evolutionary insights into 3D genome organization and epigenetic landscape of Vigna mungo.</title>
        <authorList>
            <person name="Junaid A."/>
            <person name="Singh B."/>
            <person name="Bhatia S."/>
        </authorList>
    </citation>
    <scope>NUCLEOTIDE SEQUENCE [LARGE SCALE GENOMIC DNA]</scope>
    <source>
        <strain evidence="7">Urdbean</strain>
    </source>
</reference>
<evidence type="ECO:0000256" key="2">
    <source>
        <dbReference type="ARBA" id="ARBA00022692"/>
    </source>
</evidence>
<dbReference type="GO" id="GO:0016020">
    <property type="term" value="C:membrane"/>
    <property type="evidence" value="ECO:0007669"/>
    <property type="project" value="UniProtKB-SubCell"/>
</dbReference>
<dbReference type="Pfam" id="PF03006">
    <property type="entry name" value="HlyIII"/>
    <property type="match status" value="1"/>
</dbReference>
<dbReference type="GO" id="GO:0046872">
    <property type="term" value="F:metal ion binding"/>
    <property type="evidence" value="ECO:0007669"/>
    <property type="project" value="UniProtKB-KW"/>
</dbReference>
<name>A0AAQ3RWB5_VIGMU</name>
<organism evidence="7 8">
    <name type="scientific">Vigna mungo</name>
    <name type="common">Black gram</name>
    <name type="synonym">Phaseolus mungo</name>
    <dbReference type="NCBI Taxonomy" id="3915"/>
    <lineage>
        <taxon>Eukaryota</taxon>
        <taxon>Viridiplantae</taxon>
        <taxon>Streptophyta</taxon>
        <taxon>Embryophyta</taxon>
        <taxon>Tracheophyta</taxon>
        <taxon>Spermatophyta</taxon>
        <taxon>Magnoliopsida</taxon>
        <taxon>eudicotyledons</taxon>
        <taxon>Gunneridae</taxon>
        <taxon>Pentapetalae</taxon>
        <taxon>rosids</taxon>
        <taxon>fabids</taxon>
        <taxon>Fabales</taxon>
        <taxon>Fabaceae</taxon>
        <taxon>Papilionoideae</taxon>
        <taxon>50 kb inversion clade</taxon>
        <taxon>NPAAA clade</taxon>
        <taxon>indigoferoid/millettioid clade</taxon>
        <taxon>Phaseoleae</taxon>
        <taxon>Vigna</taxon>
    </lineage>
</organism>
<evidence type="ECO:0000256" key="1">
    <source>
        <dbReference type="ARBA" id="ARBA00004141"/>
    </source>
</evidence>
<dbReference type="PANTHER" id="PTHR20855:SF115">
    <property type="entry name" value="HEPTAHELICAL TRANSMEMBRANE PROTEIN 1"/>
    <property type="match status" value="1"/>
</dbReference>
<keyword evidence="5" id="KW-0862">Zinc</keyword>
<dbReference type="GO" id="GO:0038023">
    <property type="term" value="F:signaling receptor activity"/>
    <property type="evidence" value="ECO:0007669"/>
    <property type="project" value="TreeGrafter"/>
</dbReference>
<feature type="binding site" evidence="5">
    <location>
        <position position="494"/>
    </location>
    <ligand>
        <name>Zn(2+)</name>
        <dbReference type="ChEBI" id="CHEBI:29105"/>
    </ligand>
</feature>
<feature type="transmembrane region" description="Helical" evidence="6">
    <location>
        <begin position="392"/>
        <end position="412"/>
    </location>
</feature>
<dbReference type="Proteomes" id="UP001374535">
    <property type="component" value="Chromosome 5"/>
</dbReference>
<dbReference type="EMBL" id="CP144696">
    <property type="protein sequence ID" value="WVZ10329.1"/>
    <property type="molecule type" value="Genomic_DNA"/>
</dbReference>
<evidence type="ECO:0000256" key="3">
    <source>
        <dbReference type="ARBA" id="ARBA00022989"/>
    </source>
</evidence>
<feature type="transmembrane region" description="Helical" evidence="6">
    <location>
        <begin position="496"/>
        <end position="516"/>
    </location>
</feature>
<dbReference type="AlphaFoldDB" id="A0AAQ3RWB5"/>
<feature type="binding site" evidence="5">
    <location>
        <position position="498"/>
    </location>
    <ligand>
        <name>Zn(2+)</name>
        <dbReference type="ChEBI" id="CHEBI:29105"/>
    </ligand>
</feature>
<feature type="transmembrane region" description="Helical" evidence="6">
    <location>
        <begin position="329"/>
        <end position="353"/>
    </location>
</feature>
<comment type="subcellular location">
    <subcellularLocation>
        <location evidence="1">Membrane</location>
        <topology evidence="1">Multi-pass membrane protein</topology>
    </subcellularLocation>
</comment>
<feature type="transmembrane region" description="Helical" evidence="6">
    <location>
        <begin position="250"/>
        <end position="269"/>
    </location>
</feature>
<evidence type="ECO:0000256" key="4">
    <source>
        <dbReference type="ARBA" id="ARBA00023136"/>
    </source>
</evidence>
<feature type="transmembrane region" description="Helical" evidence="6">
    <location>
        <begin position="424"/>
        <end position="449"/>
    </location>
</feature>
<dbReference type="GO" id="GO:0009725">
    <property type="term" value="P:response to hormone"/>
    <property type="evidence" value="ECO:0007669"/>
    <property type="project" value="UniProtKB-ARBA"/>
</dbReference>
<proteinExistence type="predicted"/>
<evidence type="ECO:0000313" key="8">
    <source>
        <dbReference type="Proteomes" id="UP001374535"/>
    </source>
</evidence>
<feature type="binding site" evidence="5">
    <location>
        <position position="349"/>
    </location>
    <ligand>
        <name>Zn(2+)</name>
        <dbReference type="ChEBI" id="CHEBI:29105"/>
    </ligand>
</feature>
<keyword evidence="5" id="KW-0479">Metal-binding</keyword>
<protein>
    <recommendedName>
        <fullName evidence="9">Heptahelical transmembrane protein 1</fullName>
    </recommendedName>
</protein>
<accession>A0AAQ3RWB5</accession>
<evidence type="ECO:0008006" key="9">
    <source>
        <dbReference type="Google" id="ProtNLM"/>
    </source>
</evidence>